<dbReference type="GO" id="GO:0015833">
    <property type="term" value="P:peptide transport"/>
    <property type="evidence" value="ECO:0007669"/>
    <property type="project" value="InterPro"/>
</dbReference>
<evidence type="ECO:0000256" key="7">
    <source>
        <dbReference type="SAM" id="Phobius"/>
    </source>
</evidence>
<dbReference type="SUPFAM" id="SSF56601">
    <property type="entry name" value="beta-lactamase/transpeptidase-like"/>
    <property type="match status" value="1"/>
</dbReference>
<evidence type="ECO:0000256" key="4">
    <source>
        <dbReference type="ARBA" id="ARBA00022840"/>
    </source>
</evidence>
<dbReference type="InterPro" id="IPR003593">
    <property type="entry name" value="AAA+_ATPase"/>
</dbReference>
<dbReference type="InterPro" id="IPR027417">
    <property type="entry name" value="P-loop_NTPase"/>
</dbReference>
<dbReference type="InterPro" id="IPR036640">
    <property type="entry name" value="ABC1_TM_sf"/>
</dbReference>
<keyword evidence="4" id="KW-0067">ATP-binding</keyword>
<dbReference type="STRING" id="494026.PGLA_04925"/>
<dbReference type="GO" id="GO:1904680">
    <property type="term" value="F:peptide transmembrane transporter activity"/>
    <property type="evidence" value="ECO:0007669"/>
    <property type="project" value="InterPro"/>
</dbReference>
<comment type="caution">
    <text evidence="10">The sequence shown here is derived from an EMBL/GenBank/DDBJ whole genome shotgun (WGS) entry which is preliminary data.</text>
</comment>
<dbReference type="InterPro" id="IPR001466">
    <property type="entry name" value="Beta-lactam-related"/>
</dbReference>
<feature type="transmembrane region" description="Helical" evidence="7">
    <location>
        <begin position="738"/>
        <end position="763"/>
    </location>
</feature>
<dbReference type="Gene3D" id="3.40.50.300">
    <property type="entry name" value="P-loop containing nucleotide triphosphate hydrolases"/>
    <property type="match status" value="1"/>
</dbReference>
<organism evidence="10 11">
    <name type="scientific">Paenibacillus glacialis</name>
    <dbReference type="NCBI Taxonomy" id="494026"/>
    <lineage>
        <taxon>Bacteria</taxon>
        <taxon>Bacillati</taxon>
        <taxon>Bacillota</taxon>
        <taxon>Bacilli</taxon>
        <taxon>Bacillales</taxon>
        <taxon>Paenibacillaceae</taxon>
        <taxon>Paenibacillus</taxon>
    </lineage>
</organism>
<feature type="transmembrane region" description="Helical" evidence="7">
    <location>
        <begin position="555"/>
        <end position="571"/>
    </location>
</feature>
<feature type="transmembrane region" description="Helical" evidence="7">
    <location>
        <begin position="775"/>
        <end position="795"/>
    </location>
</feature>
<dbReference type="Gene3D" id="1.20.1560.10">
    <property type="entry name" value="ABC transporter type 1, transmembrane domain"/>
    <property type="match status" value="1"/>
</dbReference>
<feature type="domain" description="ABC transmembrane type-1" evidence="9">
    <location>
        <begin position="519"/>
        <end position="759"/>
    </location>
</feature>
<keyword evidence="3" id="KW-0547">Nucleotide-binding</keyword>
<keyword evidence="6 7" id="KW-0472">Membrane</keyword>
<evidence type="ECO:0000313" key="11">
    <source>
        <dbReference type="Proteomes" id="UP000076967"/>
    </source>
</evidence>
<dbReference type="PROSITE" id="PS50893">
    <property type="entry name" value="ABC_TRANSPORTER_2"/>
    <property type="match status" value="1"/>
</dbReference>
<dbReference type="EMBL" id="LVJH01000006">
    <property type="protein sequence ID" value="OAB44760.1"/>
    <property type="molecule type" value="Genomic_DNA"/>
</dbReference>
<evidence type="ECO:0000259" key="8">
    <source>
        <dbReference type="PROSITE" id="PS50893"/>
    </source>
</evidence>
<dbReference type="SMART" id="SM00382">
    <property type="entry name" value="AAA"/>
    <property type="match status" value="1"/>
</dbReference>
<sequence>MNNKEEVVNMKKITNTLVIIFLSLLCFTVSFVPYRQADASSSAETESEKIDTVIQKNMDRSKIPGVSVVVVKGSEIVYNKAFGYADVQSKKPASPNTLYELGSTSKTYTALGILYLRDQGLIDLDDPVTTYLPWLKLNYKGKEAVITLRNLLHHTSEIPTSILGELPEISGERAIEDTVRILVDRELKYPPGDRFIYSTINYDVLALIIQQVTGQSYEEFMKAKILSPLGLKQTYIGRNEVPPALFSTGYKFWLGSTKSYDAPMFGGNIPAGYIITSSTDMGQWLKVQLGTAQVDSKYMQLTKESQIANRTVAPFVDGTSYAMGWNVVQQGGGELFHDGSNPNYFSSVVIRPGEQYGVAVLANLNSYTPQKISREIMNILMNTEDVIIPYSDNYQRLDRVSTFILSLFVPLVAVLLYLNIALVVQTLRKTRRYAKLSIKNVMGLLLLLPVIAGFYLCIYYVPYIYIFGYNWQAVKVYGPDTIMLATYAVIAAGGLFLVYYVLNFIFPKHEKTSYFNLAILSILSGFGNALVVFTVNDVVSRTSTLGFNRADNSTNILFIYFVMGLVLYVAGQRIIRPQLIKLSNNIIYKKRTELISNILRTSYQDLEKIKHENIQSCLNNDTEMISRIVNLIVGGVTSAITLIFCFIYLGTMNIYGALVTFGIVVLAAGVFFLIGKSANKLWEQTRDIQNVFFKYITDLMYGFKELSLNRSKRRAFQSDIVESCDEYRVKRAQGDIKFAGVFIAGELIFVLVLGLIAFMFPLIFPDNYSFIRDYVFVFIYMAGPIMILLQAIPEFTMVRISWKRIDAMSETLQSVARKSDDSLAATSEEEEIQLELRNVEYHYKNEHGEFFFGPFSNTFKSGEIVFITGGNGSGKSTLAKLMTTLYRPDAGQILLNSQVIEAEELSEYYSTVFADFHLFDRLYGIDYKNKEQDIQTYLKLLKLDEKIKIEDGVLKGAQLSTGQRKRLALLISYLEDRPICLFDEWAADQDPEFRKFFYHDLLPEMRKRGKLVIAITHDDMYFSLADKMIKLDLGHLVDSDESKKASE</sequence>
<evidence type="ECO:0000256" key="6">
    <source>
        <dbReference type="ARBA" id="ARBA00023136"/>
    </source>
</evidence>
<dbReference type="InterPro" id="IPR012338">
    <property type="entry name" value="Beta-lactam/transpept-like"/>
</dbReference>
<evidence type="ECO:0000256" key="5">
    <source>
        <dbReference type="ARBA" id="ARBA00022989"/>
    </source>
</evidence>
<feature type="transmembrane region" description="Helical" evidence="7">
    <location>
        <begin position="514"/>
        <end position="535"/>
    </location>
</feature>
<evidence type="ECO:0000256" key="2">
    <source>
        <dbReference type="ARBA" id="ARBA00022692"/>
    </source>
</evidence>
<dbReference type="Gene3D" id="3.40.710.10">
    <property type="entry name" value="DD-peptidase/beta-lactamase superfamily"/>
    <property type="match status" value="1"/>
</dbReference>
<dbReference type="InterPro" id="IPR003439">
    <property type="entry name" value="ABC_transporter-like_ATP-bd"/>
</dbReference>
<dbReference type="AlphaFoldDB" id="A0A168MJL6"/>
<dbReference type="PANTHER" id="PTHR46825:SF11">
    <property type="entry name" value="PENICILLIN-BINDING PROTEIN 4"/>
    <property type="match status" value="1"/>
</dbReference>
<dbReference type="GO" id="GO:0005886">
    <property type="term" value="C:plasma membrane"/>
    <property type="evidence" value="ECO:0007669"/>
    <property type="project" value="UniProtKB-SubCell"/>
</dbReference>
<dbReference type="PANTHER" id="PTHR46825">
    <property type="entry name" value="D-ALANYL-D-ALANINE-CARBOXYPEPTIDASE/ENDOPEPTIDASE AMPH"/>
    <property type="match status" value="1"/>
</dbReference>
<feature type="transmembrane region" description="Helical" evidence="7">
    <location>
        <begin position="444"/>
        <end position="462"/>
    </location>
</feature>
<dbReference type="GO" id="GO:0005524">
    <property type="term" value="F:ATP binding"/>
    <property type="evidence" value="ECO:0007669"/>
    <property type="project" value="UniProtKB-KW"/>
</dbReference>
<comment type="subcellular location">
    <subcellularLocation>
        <location evidence="1">Cell membrane</location>
        <topology evidence="1">Multi-pass membrane protein</topology>
    </subcellularLocation>
</comment>
<dbReference type="SUPFAM" id="SSF90123">
    <property type="entry name" value="ABC transporter transmembrane region"/>
    <property type="match status" value="1"/>
</dbReference>
<feature type="transmembrane region" description="Helical" evidence="7">
    <location>
        <begin position="628"/>
        <end position="649"/>
    </location>
</feature>
<evidence type="ECO:0000256" key="1">
    <source>
        <dbReference type="ARBA" id="ARBA00004651"/>
    </source>
</evidence>
<dbReference type="InterPro" id="IPR005898">
    <property type="entry name" value="Cyc_pep_transpt_SyrD/YojI"/>
</dbReference>
<feature type="transmembrane region" description="Helical" evidence="7">
    <location>
        <begin position="403"/>
        <end position="424"/>
    </location>
</feature>
<dbReference type="GO" id="GO:0140359">
    <property type="term" value="F:ABC-type transporter activity"/>
    <property type="evidence" value="ECO:0007669"/>
    <property type="project" value="InterPro"/>
</dbReference>
<evidence type="ECO:0000259" key="9">
    <source>
        <dbReference type="PROSITE" id="PS50929"/>
    </source>
</evidence>
<gene>
    <name evidence="10" type="ORF">PGLA_04925</name>
</gene>
<evidence type="ECO:0000313" key="10">
    <source>
        <dbReference type="EMBL" id="OAB44760.1"/>
    </source>
</evidence>
<reference evidence="10 11" key="1">
    <citation type="submission" date="2016-03" db="EMBL/GenBank/DDBJ databases">
        <title>Draft genome sequence of Paenibacillus glacialis DSM 22343.</title>
        <authorList>
            <person name="Shin S.-K."/>
            <person name="Yi H."/>
        </authorList>
    </citation>
    <scope>NUCLEOTIDE SEQUENCE [LARGE SCALE GENOMIC DNA]</scope>
    <source>
        <strain evidence="10 11">DSM 22343</strain>
    </source>
</reference>
<protein>
    <recommendedName>
        <fullName evidence="12">Peptide ABC transporter</fullName>
    </recommendedName>
</protein>
<dbReference type="SUPFAM" id="SSF52540">
    <property type="entry name" value="P-loop containing nucleoside triphosphate hydrolases"/>
    <property type="match status" value="1"/>
</dbReference>
<feature type="domain" description="ABC transporter" evidence="8">
    <location>
        <begin position="834"/>
        <end position="1047"/>
    </location>
</feature>
<keyword evidence="11" id="KW-1185">Reference proteome</keyword>
<dbReference type="Pfam" id="PF00005">
    <property type="entry name" value="ABC_tran"/>
    <property type="match status" value="1"/>
</dbReference>
<dbReference type="GO" id="GO:0016887">
    <property type="term" value="F:ATP hydrolysis activity"/>
    <property type="evidence" value="ECO:0007669"/>
    <property type="project" value="InterPro"/>
</dbReference>
<dbReference type="PROSITE" id="PS50929">
    <property type="entry name" value="ABC_TM1F"/>
    <property type="match status" value="1"/>
</dbReference>
<evidence type="ECO:0000256" key="3">
    <source>
        <dbReference type="ARBA" id="ARBA00022741"/>
    </source>
</evidence>
<dbReference type="InterPro" id="IPR050491">
    <property type="entry name" value="AmpC-like"/>
</dbReference>
<feature type="transmembrane region" description="Helical" evidence="7">
    <location>
        <begin position="482"/>
        <end position="502"/>
    </location>
</feature>
<accession>A0A168MJL6</accession>
<dbReference type="Pfam" id="PF00144">
    <property type="entry name" value="Beta-lactamase"/>
    <property type="match status" value="1"/>
</dbReference>
<dbReference type="InterPro" id="IPR011527">
    <property type="entry name" value="ABC1_TM_dom"/>
</dbReference>
<evidence type="ECO:0008006" key="12">
    <source>
        <dbReference type="Google" id="ProtNLM"/>
    </source>
</evidence>
<feature type="transmembrane region" description="Helical" evidence="7">
    <location>
        <begin position="655"/>
        <end position="674"/>
    </location>
</feature>
<dbReference type="Proteomes" id="UP000076967">
    <property type="component" value="Unassembled WGS sequence"/>
</dbReference>
<keyword evidence="5 7" id="KW-1133">Transmembrane helix</keyword>
<dbReference type="NCBIfam" id="TIGR01194">
    <property type="entry name" value="cyc_pep_trnsptr"/>
    <property type="match status" value="1"/>
</dbReference>
<name>A0A168MJL6_9BACL</name>
<proteinExistence type="predicted"/>
<keyword evidence="2 7" id="KW-0812">Transmembrane</keyword>